<organism evidence="1 2">
    <name type="scientific">Dermatophagoides pteronyssinus</name>
    <name type="common">European house dust mite</name>
    <dbReference type="NCBI Taxonomy" id="6956"/>
    <lineage>
        <taxon>Eukaryota</taxon>
        <taxon>Metazoa</taxon>
        <taxon>Ecdysozoa</taxon>
        <taxon>Arthropoda</taxon>
        <taxon>Chelicerata</taxon>
        <taxon>Arachnida</taxon>
        <taxon>Acari</taxon>
        <taxon>Acariformes</taxon>
        <taxon>Sarcoptiformes</taxon>
        <taxon>Astigmata</taxon>
        <taxon>Psoroptidia</taxon>
        <taxon>Analgoidea</taxon>
        <taxon>Pyroglyphidae</taxon>
        <taxon>Dermatophagoidinae</taxon>
        <taxon>Dermatophagoides</taxon>
    </lineage>
</organism>
<evidence type="ECO:0000313" key="1">
    <source>
        <dbReference type="EMBL" id="KAH9412656.1"/>
    </source>
</evidence>
<accession>A0ABQ8IQQ0</accession>
<proteinExistence type="predicted"/>
<comment type="caution">
    <text evidence="1">The sequence shown here is derived from an EMBL/GenBank/DDBJ whole genome shotgun (WGS) entry which is preliminary data.</text>
</comment>
<gene>
    <name evidence="1" type="ORF">DERP_006620</name>
</gene>
<dbReference type="EMBL" id="NJHN03000129">
    <property type="protein sequence ID" value="KAH9412656.1"/>
    <property type="molecule type" value="Genomic_DNA"/>
</dbReference>
<dbReference type="Proteomes" id="UP000887458">
    <property type="component" value="Unassembled WGS sequence"/>
</dbReference>
<evidence type="ECO:0000313" key="2">
    <source>
        <dbReference type="Proteomes" id="UP000887458"/>
    </source>
</evidence>
<name>A0ABQ8IQQ0_DERPT</name>
<sequence>MKYTTITMKFVVIVILLLIGIQMFCCYSPMDYKCYFDNDDNNEDYYYYNNTVQTTTTTIRTSIIDMPFEELVKEIKSRINEPKEILCPKYKERIVKHCLKEYEKHTDYDLENMENFLYYEETIINICNAFNRIYMECLLTFLNEICQPKDFLSLHEENKAIQTMCRSFHYQLVLNDQKETD</sequence>
<protein>
    <submittedName>
        <fullName evidence="1">Uncharacterized protein</fullName>
    </submittedName>
</protein>
<keyword evidence="2" id="KW-1185">Reference proteome</keyword>
<reference evidence="1 2" key="2">
    <citation type="journal article" date="2022" name="Mol. Biol. Evol.">
        <title>Comparative Genomics Reveals Insights into the Divergent Evolution of Astigmatic Mites and Household Pest Adaptations.</title>
        <authorList>
            <person name="Xiong Q."/>
            <person name="Wan A.T."/>
            <person name="Liu X."/>
            <person name="Fung C.S."/>
            <person name="Xiao X."/>
            <person name="Malainual N."/>
            <person name="Hou J."/>
            <person name="Wang L."/>
            <person name="Wang M."/>
            <person name="Yang K.Y."/>
            <person name="Cui Y."/>
            <person name="Leung E.L."/>
            <person name="Nong W."/>
            <person name="Shin S.K."/>
            <person name="Au S.W."/>
            <person name="Jeong K.Y."/>
            <person name="Chew F.T."/>
            <person name="Hui J.H."/>
            <person name="Leung T.F."/>
            <person name="Tungtrongchitr A."/>
            <person name="Zhong N."/>
            <person name="Liu Z."/>
            <person name="Tsui S.K."/>
        </authorList>
    </citation>
    <scope>NUCLEOTIDE SEQUENCE [LARGE SCALE GENOMIC DNA]</scope>
    <source>
        <strain evidence="1">Derp</strain>
    </source>
</reference>
<reference evidence="1 2" key="1">
    <citation type="journal article" date="2018" name="J. Allergy Clin. Immunol.">
        <title>High-quality assembly of Dermatophagoides pteronyssinus genome and transcriptome reveals a wide range of novel allergens.</title>
        <authorList>
            <person name="Liu X.Y."/>
            <person name="Yang K.Y."/>
            <person name="Wang M.Q."/>
            <person name="Kwok J.S."/>
            <person name="Zeng X."/>
            <person name="Yang Z."/>
            <person name="Xiao X.J."/>
            <person name="Lau C.P."/>
            <person name="Li Y."/>
            <person name="Huang Z.M."/>
            <person name="Ba J.G."/>
            <person name="Yim A.K."/>
            <person name="Ouyang C.Y."/>
            <person name="Ngai S.M."/>
            <person name="Chan T.F."/>
            <person name="Leung E.L."/>
            <person name="Liu L."/>
            <person name="Liu Z.G."/>
            <person name="Tsui S.K."/>
        </authorList>
    </citation>
    <scope>NUCLEOTIDE SEQUENCE [LARGE SCALE GENOMIC DNA]</scope>
    <source>
        <strain evidence="1">Derp</strain>
    </source>
</reference>